<dbReference type="EMBL" id="CP046522">
    <property type="protein sequence ID" value="QGU96420.1"/>
    <property type="molecule type" value="Genomic_DNA"/>
</dbReference>
<keyword evidence="2" id="KW-1185">Reference proteome</keyword>
<gene>
    <name evidence="1" type="ORF">GOM49_16135</name>
</gene>
<name>A0A6I6EVV6_9CLOT</name>
<dbReference type="Proteomes" id="UP000422764">
    <property type="component" value="Chromosome"/>
</dbReference>
<sequence>MSDLNRIEPIIEEIQKQREGIEYWIPIIEDDFEFQGQRFDDIDTLKDFKDTFSGIMEYREQWENIYPNKIFNQDL</sequence>
<dbReference type="AlphaFoldDB" id="A0A6I6EVV6"/>
<organism evidence="1 2">
    <name type="scientific">Clostridium bovifaecis</name>
    <dbReference type="NCBI Taxonomy" id="2184719"/>
    <lineage>
        <taxon>Bacteria</taxon>
        <taxon>Bacillati</taxon>
        <taxon>Bacillota</taxon>
        <taxon>Clostridia</taxon>
        <taxon>Eubacteriales</taxon>
        <taxon>Clostridiaceae</taxon>
        <taxon>Clostridium</taxon>
    </lineage>
</organism>
<evidence type="ECO:0000313" key="2">
    <source>
        <dbReference type="Proteomes" id="UP000422764"/>
    </source>
</evidence>
<accession>A0A6I6EVV6</accession>
<protein>
    <submittedName>
        <fullName evidence="1">Uncharacterized protein</fullName>
    </submittedName>
</protein>
<reference evidence="1 2" key="1">
    <citation type="submission" date="2019-12" db="EMBL/GenBank/DDBJ databases">
        <title>Genome sequenceing of Clostridium bovifaecis.</title>
        <authorList>
            <person name="Yao Y."/>
        </authorList>
    </citation>
    <scope>NUCLEOTIDE SEQUENCE [LARGE SCALE GENOMIC DNA]</scope>
    <source>
        <strain evidence="1 2">BXX</strain>
    </source>
</reference>
<proteinExistence type="predicted"/>
<evidence type="ECO:0000313" key="1">
    <source>
        <dbReference type="EMBL" id="QGU96420.1"/>
    </source>
</evidence>